<dbReference type="GO" id="GO:0000270">
    <property type="term" value="P:peptidoglycan metabolic process"/>
    <property type="evidence" value="ECO:0007669"/>
    <property type="project" value="InterPro"/>
</dbReference>
<dbReference type="InterPro" id="IPR018392">
    <property type="entry name" value="LysM"/>
</dbReference>
<sequence>MTYRILLLLPFLILLASCVSNPEKQTPQVSAQIPEPETTNIDELLEEFAAPEPEIPATPENPTLWQQLASGFQLQDIDNANIEREIQIFVDRGDSLTRQLKKGEPFLYHILQEVRKRSMPSEIALLPGVESGFRPTAYSRHGAAGLWQFMPATGRYFGLKQDWWYDARRDPVASTEAALGYLQKLYKRFDDDWLLAIAAYNAGGGTVARALRKNLEQDKPTDFWSLDLPAETRQYVPRLLALSHIIRQPERYGMVLPAIENELRFVRVPIGEQLDLKVAAKLAGMKTEDLLLLNAGFNRWATHPDGPHYLLLPADKAEEFSEKLATLPEDQRLRWTRYRIRRGDNLGRIARHFGVSVQALMQTNNLKNHRIRAGAHLMIPLSGSTAAASVNVASSSNRKVRYHVRKGDSLYAIAKQFGVKITDLKKWNQLAGDRLKPGQELTVVRTL</sequence>
<comment type="similarity">
    <text evidence="1">Belongs to the transglycosylase Slt family.</text>
</comment>
<comment type="caution">
    <text evidence="4">The sequence shown here is derived from an EMBL/GenBank/DDBJ whole genome shotgun (WGS) entry which is preliminary data.</text>
</comment>
<dbReference type="GO" id="GO:0016020">
    <property type="term" value="C:membrane"/>
    <property type="evidence" value="ECO:0007669"/>
    <property type="project" value="InterPro"/>
</dbReference>
<protein>
    <submittedName>
        <fullName evidence="4">LysM peptidoglycan-binding domain-containing protein</fullName>
    </submittedName>
</protein>
<gene>
    <name evidence="4" type="ORF">ENJ12_09150</name>
</gene>
<dbReference type="InterPro" id="IPR036779">
    <property type="entry name" value="LysM_dom_sf"/>
</dbReference>
<feature type="signal peptide" evidence="2">
    <location>
        <begin position="1"/>
        <end position="21"/>
    </location>
</feature>
<dbReference type="GO" id="GO:0008932">
    <property type="term" value="F:lytic endotransglycosylase activity"/>
    <property type="evidence" value="ECO:0007669"/>
    <property type="project" value="TreeGrafter"/>
</dbReference>
<dbReference type="CDD" id="cd00118">
    <property type="entry name" value="LysM"/>
    <property type="match status" value="2"/>
</dbReference>
<dbReference type="Proteomes" id="UP000886339">
    <property type="component" value="Unassembled WGS sequence"/>
</dbReference>
<feature type="domain" description="LysM" evidence="3">
    <location>
        <begin position="400"/>
        <end position="443"/>
    </location>
</feature>
<evidence type="ECO:0000313" key="4">
    <source>
        <dbReference type="EMBL" id="HEC07006.1"/>
    </source>
</evidence>
<dbReference type="PROSITE" id="PS51257">
    <property type="entry name" value="PROKAR_LIPOPROTEIN"/>
    <property type="match status" value="1"/>
</dbReference>
<dbReference type="Pfam" id="PF01464">
    <property type="entry name" value="SLT"/>
    <property type="match status" value="1"/>
</dbReference>
<proteinExistence type="inferred from homology"/>
<dbReference type="SUPFAM" id="SSF54106">
    <property type="entry name" value="LysM domain"/>
    <property type="match status" value="2"/>
</dbReference>
<dbReference type="Pfam" id="PF01476">
    <property type="entry name" value="LysM"/>
    <property type="match status" value="2"/>
</dbReference>
<name>A0A831RWI8_9GAMM</name>
<dbReference type="InterPro" id="IPR023346">
    <property type="entry name" value="Lysozyme-like_dom_sf"/>
</dbReference>
<organism evidence="4">
    <name type="scientific">Thiolapillus brandeum</name>
    <dbReference type="NCBI Taxonomy" id="1076588"/>
    <lineage>
        <taxon>Bacteria</taxon>
        <taxon>Pseudomonadati</taxon>
        <taxon>Pseudomonadota</taxon>
        <taxon>Gammaproteobacteria</taxon>
        <taxon>Chromatiales</taxon>
        <taxon>Sedimenticolaceae</taxon>
        <taxon>Thiolapillus</taxon>
    </lineage>
</organism>
<dbReference type="EMBL" id="DRLF01000319">
    <property type="protein sequence ID" value="HEC07006.1"/>
    <property type="molecule type" value="Genomic_DNA"/>
</dbReference>
<reference evidence="4" key="1">
    <citation type="journal article" date="2020" name="mSystems">
        <title>Genome- and Community-Level Interaction Insights into Carbon Utilization and Element Cycling Functions of Hydrothermarchaeota in Hydrothermal Sediment.</title>
        <authorList>
            <person name="Zhou Z."/>
            <person name="Liu Y."/>
            <person name="Xu W."/>
            <person name="Pan J."/>
            <person name="Luo Z.H."/>
            <person name="Li M."/>
        </authorList>
    </citation>
    <scope>NUCLEOTIDE SEQUENCE [LARGE SCALE GENOMIC DNA]</scope>
    <source>
        <strain evidence="4">HyVt-458</strain>
    </source>
</reference>
<dbReference type="Gene3D" id="3.10.350.10">
    <property type="entry name" value="LysM domain"/>
    <property type="match status" value="2"/>
</dbReference>
<dbReference type="InterPro" id="IPR000189">
    <property type="entry name" value="Transglyc_AS"/>
</dbReference>
<dbReference type="PANTHER" id="PTHR33734:SF22">
    <property type="entry name" value="MEMBRANE-BOUND LYTIC MUREIN TRANSGLYCOSYLASE D"/>
    <property type="match status" value="1"/>
</dbReference>
<evidence type="ECO:0000256" key="2">
    <source>
        <dbReference type="SAM" id="SignalP"/>
    </source>
</evidence>
<feature type="domain" description="LysM" evidence="3">
    <location>
        <begin position="336"/>
        <end position="379"/>
    </location>
</feature>
<dbReference type="CDD" id="cd16894">
    <property type="entry name" value="MltD-like"/>
    <property type="match status" value="1"/>
</dbReference>
<feature type="chain" id="PRO_5032319326" evidence="2">
    <location>
        <begin position="22"/>
        <end position="447"/>
    </location>
</feature>
<dbReference type="SMART" id="SM00257">
    <property type="entry name" value="LysM"/>
    <property type="match status" value="2"/>
</dbReference>
<evidence type="ECO:0000256" key="1">
    <source>
        <dbReference type="ARBA" id="ARBA00007734"/>
    </source>
</evidence>
<dbReference type="AlphaFoldDB" id="A0A831RWI8"/>
<dbReference type="PROSITE" id="PS00922">
    <property type="entry name" value="TRANSGLYCOSYLASE"/>
    <property type="match status" value="1"/>
</dbReference>
<accession>A0A831RWI8</accession>
<dbReference type="InterPro" id="IPR008258">
    <property type="entry name" value="Transglycosylase_SLT_dom_1"/>
</dbReference>
<dbReference type="PANTHER" id="PTHR33734">
    <property type="entry name" value="LYSM DOMAIN-CONTAINING GPI-ANCHORED PROTEIN 2"/>
    <property type="match status" value="1"/>
</dbReference>
<dbReference type="PROSITE" id="PS51782">
    <property type="entry name" value="LYSM"/>
    <property type="match status" value="2"/>
</dbReference>
<keyword evidence="2" id="KW-0732">Signal</keyword>
<dbReference type="SUPFAM" id="SSF53955">
    <property type="entry name" value="Lysozyme-like"/>
    <property type="match status" value="1"/>
</dbReference>
<dbReference type="Gene3D" id="1.10.530.10">
    <property type="match status" value="1"/>
</dbReference>
<evidence type="ECO:0000259" key="3">
    <source>
        <dbReference type="PROSITE" id="PS51782"/>
    </source>
</evidence>